<protein>
    <submittedName>
        <fullName evidence="1">Uncharacterized protein</fullName>
    </submittedName>
</protein>
<gene>
    <name evidence="1" type="ORF">S06H3_67004</name>
</gene>
<dbReference type="AlphaFoldDB" id="X1RHP4"/>
<proteinExistence type="predicted"/>
<feature type="non-terminal residue" evidence="1">
    <location>
        <position position="1"/>
    </location>
</feature>
<name>X1RHP4_9ZZZZ</name>
<sequence length="32" mass="3689">SNETNEAQKVKDEPILVITGNSIFKKSKYFFL</sequence>
<organism evidence="1">
    <name type="scientific">marine sediment metagenome</name>
    <dbReference type="NCBI Taxonomy" id="412755"/>
    <lineage>
        <taxon>unclassified sequences</taxon>
        <taxon>metagenomes</taxon>
        <taxon>ecological metagenomes</taxon>
    </lineage>
</organism>
<dbReference type="EMBL" id="BARV01046054">
    <property type="protein sequence ID" value="GAI62680.1"/>
    <property type="molecule type" value="Genomic_DNA"/>
</dbReference>
<reference evidence="1" key="1">
    <citation type="journal article" date="2014" name="Front. Microbiol.">
        <title>High frequency of phylogenetically diverse reductive dehalogenase-homologous genes in deep subseafloor sedimentary metagenomes.</title>
        <authorList>
            <person name="Kawai M."/>
            <person name="Futagami T."/>
            <person name="Toyoda A."/>
            <person name="Takaki Y."/>
            <person name="Nishi S."/>
            <person name="Hori S."/>
            <person name="Arai W."/>
            <person name="Tsubouchi T."/>
            <person name="Morono Y."/>
            <person name="Uchiyama I."/>
            <person name="Ito T."/>
            <person name="Fujiyama A."/>
            <person name="Inagaki F."/>
            <person name="Takami H."/>
        </authorList>
    </citation>
    <scope>NUCLEOTIDE SEQUENCE</scope>
    <source>
        <strain evidence="1">Expedition CK06-06</strain>
    </source>
</reference>
<comment type="caution">
    <text evidence="1">The sequence shown here is derived from an EMBL/GenBank/DDBJ whole genome shotgun (WGS) entry which is preliminary data.</text>
</comment>
<evidence type="ECO:0000313" key="1">
    <source>
        <dbReference type="EMBL" id="GAI62680.1"/>
    </source>
</evidence>
<accession>X1RHP4</accession>